<keyword evidence="1" id="KW-0472">Membrane</keyword>
<dbReference type="EMBL" id="JACXAF010000009">
    <property type="protein sequence ID" value="MBD1389394.1"/>
    <property type="molecule type" value="Genomic_DNA"/>
</dbReference>
<sequence>MVNLKDRAQQVFGIVLMIAGFFASVNLIIMLITRASALQHGDGSIYAVAESSVMLLVAACFVWAGRKLATMAESAIYYRKQHAAAESS</sequence>
<evidence type="ECO:0000313" key="2">
    <source>
        <dbReference type="EMBL" id="MBD1389394.1"/>
    </source>
</evidence>
<evidence type="ECO:0000313" key="3">
    <source>
        <dbReference type="Proteomes" id="UP000638014"/>
    </source>
</evidence>
<organism evidence="2 3">
    <name type="scientific">Neiella litorisoli</name>
    <dbReference type="NCBI Taxonomy" id="2771431"/>
    <lineage>
        <taxon>Bacteria</taxon>
        <taxon>Pseudomonadati</taxon>
        <taxon>Pseudomonadota</taxon>
        <taxon>Gammaproteobacteria</taxon>
        <taxon>Alteromonadales</taxon>
        <taxon>Echinimonadaceae</taxon>
        <taxon>Neiella</taxon>
    </lineage>
</organism>
<accession>A0A8J6QGB8</accession>
<comment type="caution">
    <text evidence="2">The sequence shown here is derived from an EMBL/GenBank/DDBJ whole genome shotgun (WGS) entry which is preliminary data.</text>
</comment>
<dbReference type="RefSeq" id="WP_191144502.1">
    <property type="nucleotide sequence ID" value="NZ_JACXAF010000009.1"/>
</dbReference>
<gene>
    <name evidence="2" type="ORF">IC617_08145</name>
</gene>
<name>A0A8J6QGB8_9GAMM</name>
<keyword evidence="1" id="KW-0812">Transmembrane</keyword>
<keyword evidence="3" id="KW-1185">Reference proteome</keyword>
<keyword evidence="1" id="KW-1133">Transmembrane helix</keyword>
<evidence type="ECO:0000256" key="1">
    <source>
        <dbReference type="SAM" id="Phobius"/>
    </source>
</evidence>
<proteinExistence type="predicted"/>
<protein>
    <submittedName>
        <fullName evidence="2">Uncharacterized protein</fullName>
    </submittedName>
</protein>
<feature type="transmembrane region" description="Helical" evidence="1">
    <location>
        <begin position="44"/>
        <end position="64"/>
    </location>
</feature>
<dbReference type="AlphaFoldDB" id="A0A8J6QGB8"/>
<feature type="transmembrane region" description="Helical" evidence="1">
    <location>
        <begin position="12"/>
        <end position="32"/>
    </location>
</feature>
<dbReference type="Proteomes" id="UP000638014">
    <property type="component" value="Unassembled WGS sequence"/>
</dbReference>
<reference evidence="2" key="1">
    <citation type="submission" date="2020-09" db="EMBL/GenBank/DDBJ databases">
        <title>A novel bacterium of genus Neiella, isolated from South China Sea.</title>
        <authorList>
            <person name="Huang H."/>
            <person name="Mo K."/>
            <person name="Hu Y."/>
        </authorList>
    </citation>
    <scope>NUCLEOTIDE SEQUENCE</scope>
    <source>
        <strain evidence="2">HB171785</strain>
    </source>
</reference>